<protein>
    <submittedName>
        <fullName evidence="1">Uncharacterized protein</fullName>
    </submittedName>
</protein>
<name>A0A6C0KU96_9ZZZZ</name>
<reference evidence="1" key="1">
    <citation type="journal article" date="2020" name="Nature">
        <title>Giant virus diversity and host interactions through global metagenomics.</title>
        <authorList>
            <person name="Schulz F."/>
            <person name="Roux S."/>
            <person name="Paez-Espino D."/>
            <person name="Jungbluth S."/>
            <person name="Walsh D.A."/>
            <person name="Denef V.J."/>
            <person name="McMahon K.D."/>
            <person name="Konstantinidis K.T."/>
            <person name="Eloe-Fadrosh E.A."/>
            <person name="Kyrpides N.C."/>
            <person name="Woyke T."/>
        </authorList>
    </citation>
    <scope>NUCLEOTIDE SEQUENCE</scope>
    <source>
        <strain evidence="1">GVMAG-S-3300013014-136</strain>
    </source>
</reference>
<proteinExistence type="predicted"/>
<dbReference type="EMBL" id="MN740966">
    <property type="protein sequence ID" value="QHU20280.1"/>
    <property type="molecule type" value="Genomic_DNA"/>
</dbReference>
<organism evidence="1">
    <name type="scientific">viral metagenome</name>
    <dbReference type="NCBI Taxonomy" id="1070528"/>
    <lineage>
        <taxon>unclassified sequences</taxon>
        <taxon>metagenomes</taxon>
        <taxon>organismal metagenomes</taxon>
    </lineage>
</organism>
<accession>A0A6C0KU96</accession>
<sequence length="305" mass="35351">MYYILDPRTGALKFISYQKIINICTTSDPEKRQALVNKCLDRALIRRFSDDIGYIKEFLNYYEKINRENEVRTANGEPIDISKGVIKPFILDFLEQLSLYTKMTFTDFIDIMGGAYVILKGDKGRIFRKFKAYHQYKYEINVPTLVYQPVTYNVLGYKLPLEYPYFKKKDMVPMSSHDRYMSNAFRMGAGELVLCDMEGMYKTSKAIKNPKFDILVGLSTVDKYKGDTAFQMESCRMDSGYNFLVHGAVFFEYLLVRKNVGAFKYSVHNDRNPLIIETCSGDVCPRFVKEHADINVKGLLNSLIF</sequence>
<evidence type="ECO:0000313" key="1">
    <source>
        <dbReference type="EMBL" id="QHU20280.1"/>
    </source>
</evidence>
<dbReference type="AlphaFoldDB" id="A0A6C0KU96"/>